<reference evidence="12" key="1">
    <citation type="submission" date="2021-03" db="EMBL/GenBank/DDBJ databases">
        <title>Comparative Genomics and Metabolomics in the genus Turicibacter.</title>
        <authorList>
            <person name="Maki J."/>
            <person name="Looft T."/>
        </authorList>
    </citation>
    <scope>NUCLEOTIDE SEQUENCE</scope>
    <source>
        <strain evidence="12">ISU324</strain>
    </source>
</reference>
<evidence type="ECO:0000256" key="4">
    <source>
        <dbReference type="ARBA" id="ARBA00022741"/>
    </source>
</evidence>
<feature type="coiled-coil region" evidence="10">
    <location>
        <begin position="162"/>
        <end position="216"/>
    </location>
</feature>
<keyword evidence="10" id="KW-0175">Coiled coil</keyword>
<dbReference type="SUPFAM" id="SSF52540">
    <property type="entry name" value="P-loop containing nucleoside triphosphate hydrolases"/>
    <property type="match status" value="1"/>
</dbReference>
<evidence type="ECO:0000256" key="6">
    <source>
        <dbReference type="ARBA" id="ARBA00022840"/>
    </source>
</evidence>
<keyword evidence="7 9" id="KW-0234">DNA repair</keyword>
<proteinExistence type="inferred from homology"/>
<sequence>MLSHLSIQNMAIIESLQLDLNKNMTVLTGETGAGKSIIIDAISLLIGDRASTDLIRHHEEMAVIEGIFEIEQNKPLKAYLLEQNIPVEEQLLVKRTIKRVGNGQIRVNGELLSANQLKEIGQFLVDIHVQHDTHRLFHNEYNYQLIDNFDLTEQVSVTNDVYQQALKEYNQAKQAYINFKKNAEEIQKRLDLILFQKNEIEKANLKKGELEELEERRHLILNSDKLHKTYGQILHGLNCDGGAVERLYQAYNATQTLANIDESLSSAVTQMGDIYYGLEEFVNLISSKLDELNYYPEELEEIESRLNELQQLKRKYRLEVDEIMAYYDQIVTELAQVEDSEHYEHSLYQVLEKAYHHLIEAGEALNQKRLEISNRIKTQLVAELQDLQLFNAQFDIEFTRLKTDDMINTIFSTHGIYEIQFLLSTNKGEPMKPLNKVASGGELSRIMLALKTILNRGQYISTIIFDEIDTGVSGQVASSIGSKMKEIAKQKQVLCITHLPQVASLADHHIHVSKYEKEGRTVTAVKKLTTDERIHEVARMLSSDNVTESALLNAKQLLQQL</sequence>
<evidence type="ECO:0000256" key="9">
    <source>
        <dbReference type="PIRNR" id="PIRNR003128"/>
    </source>
</evidence>
<dbReference type="InterPro" id="IPR003593">
    <property type="entry name" value="AAA+_ATPase"/>
</dbReference>
<dbReference type="CDD" id="cd03241">
    <property type="entry name" value="ABC_RecN"/>
    <property type="match status" value="2"/>
</dbReference>
<dbReference type="SMART" id="SM00382">
    <property type="entry name" value="AAA"/>
    <property type="match status" value="1"/>
</dbReference>
<dbReference type="GO" id="GO:0006310">
    <property type="term" value="P:DNA recombination"/>
    <property type="evidence" value="ECO:0007669"/>
    <property type="project" value="InterPro"/>
</dbReference>
<dbReference type="NCBIfam" id="TIGR00634">
    <property type="entry name" value="recN"/>
    <property type="match status" value="1"/>
</dbReference>
<dbReference type="GO" id="GO:0009432">
    <property type="term" value="P:SOS response"/>
    <property type="evidence" value="ECO:0007669"/>
    <property type="project" value="TreeGrafter"/>
</dbReference>
<dbReference type="GO" id="GO:0006281">
    <property type="term" value="P:DNA repair"/>
    <property type="evidence" value="ECO:0007669"/>
    <property type="project" value="UniProtKB-KW"/>
</dbReference>
<feature type="domain" description="AAA+ ATPase" evidence="11">
    <location>
        <begin position="21"/>
        <end position="516"/>
    </location>
</feature>
<dbReference type="InterPro" id="IPR003395">
    <property type="entry name" value="RecF/RecN/SMC_N"/>
</dbReference>
<dbReference type="AlphaFoldDB" id="A0A9Q9FHU1"/>
<dbReference type="GO" id="GO:0005524">
    <property type="term" value="F:ATP binding"/>
    <property type="evidence" value="ECO:0007669"/>
    <property type="project" value="UniProtKB-KW"/>
</dbReference>
<dbReference type="RefSeq" id="WP_212724294.1">
    <property type="nucleotide sequence ID" value="NZ_CP071250.1"/>
</dbReference>
<comment type="function">
    <text evidence="1 9">May be involved in recombinational repair of damaged DNA.</text>
</comment>
<evidence type="ECO:0000256" key="7">
    <source>
        <dbReference type="ARBA" id="ARBA00023204"/>
    </source>
</evidence>
<evidence type="ECO:0000256" key="2">
    <source>
        <dbReference type="ARBA" id="ARBA00009441"/>
    </source>
</evidence>
<evidence type="ECO:0000256" key="1">
    <source>
        <dbReference type="ARBA" id="ARBA00003618"/>
    </source>
</evidence>
<evidence type="ECO:0000259" key="11">
    <source>
        <dbReference type="SMART" id="SM00382"/>
    </source>
</evidence>
<dbReference type="EMBL" id="CP071250">
    <property type="protein sequence ID" value="UUF07544.1"/>
    <property type="molecule type" value="Genomic_DNA"/>
</dbReference>
<dbReference type="Proteomes" id="UP001058072">
    <property type="component" value="Chromosome"/>
</dbReference>
<dbReference type="Gene3D" id="3.40.50.300">
    <property type="entry name" value="P-loop containing nucleotide triphosphate hydrolases"/>
    <property type="match status" value="2"/>
</dbReference>
<dbReference type="InterPro" id="IPR004604">
    <property type="entry name" value="DNA_recomb/repair_RecN"/>
</dbReference>
<evidence type="ECO:0000256" key="5">
    <source>
        <dbReference type="ARBA" id="ARBA00022763"/>
    </source>
</evidence>
<evidence type="ECO:0000256" key="3">
    <source>
        <dbReference type="ARBA" id="ARBA00021315"/>
    </source>
</evidence>
<dbReference type="PANTHER" id="PTHR11059:SF0">
    <property type="entry name" value="DNA REPAIR PROTEIN RECN"/>
    <property type="match status" value="1"/>
</dbReference>
<evidence type="ECO:0000256" key="8">
    <source>
        <dbReference type="ARBA" id="ARBA00033408"/>
    </source>
</evidence>
<dbReference type="PANTHER" id="PTHR11059">
    <property type="entry name" value="DNA REPAIR PROTEIN RECN"/>
    <property type="match status" value="1"/>
</dbReference>
<dbReference type="GO" id="GO:0043590">
    <property type="term" value="C:bacterial nucleoid"/>
    <property type="evidence" value="ECO:0007669"/>
    <property type="project" value="TreeGrafter"/>
</dbReference>
<keyword evidence="6" id="KW-0067">ATP-binding</keyword>
<evidence type="ECO:0000256" key="10">
    <source>
        <dbReference type="SAM" id="Coils"/>
    </source>
</evidence>
<dbReference type="Pfam" id="PF02463">
    <property type="entry name" value="SMC_N"/>
    <property type="match status" value="1"/>
</dbReference>
<keyword evidence="4" id="KW-0547">Nucleotide-binding</keyword>
<dbReference type="FunFam" id="3.40.50.300:FF:000356">
    <property type="entry name" value="DNA repair protein RecN"/>
    <property type="match status" value="1"/>
</dbReference>
<organism evidence="12 13">
    <name type="scientific">Turicibacter bilis</name>
    <dbReference type="NCBI Taxonomy" id="2735723"/>
    <lineage>
        <taxon>Bacteria</taxon>
        <taxon>Bacillati</taxon>
        <taxon>Bacillota</taxon>
        <taxon>Erysipelotrichia</taxon>
        <taxon>Erysipelotrichales</taxon>
        <taxon>Turicibacteraceae</taxon>
        <taxon>Turicibacter</taxon>
    </lineage>
</organism>
<comment type="similarity">
    <text evidence="2 9">Belongs to the RecN family.</text>
</comment>
<keyword evidence="5 9" id="KW-0227">DNA damage</keyword>
<dbReference type="PIRSF" id="PIRSF003128">
    <property type="entry name" value="RecN"/>
    <property type="match status" value="1"/>
</dbReference>
<gene>
    <name evidence="12" type="primary">recN</name>
    <name evidence="12" type="ORF">J0J70_07845</name>
</gene>
<name>A0A9Q9FHU1_9FIRM</name>
<evidence type="ECO:0000313" key="12">
    <source>
        <dbReference type="EMBL" id="UUF07544.1"/>
    </source>
</evidence>
<accession>A0A9Q9FHU1</accession>
<evidence type="ECO:0000313" key="13">
    <source>
        <dbReference type="Proteomes" id="UP001058072"/>
    </source>
</evidence>
<protein>
    <recommendedName>
        <fullName evidence="3 9">DNA repair protein RecN</fullName>
    </recommendedName>
    <alternativeName>
        <fullName evidence="8 9">Recombination protein N</fullName>
    </alternativeName>
</protein>
<dbReference type="InterPro" id="IPR027417">
    <property type="entry name" value="P-loop_NTPase"/>
</dbReference>